<dbReference type="InterPro" id="IPR037401">
    <property type="entry name" value="SnoaL-like"/>
</dbReference>
<accession>A0A556AJF6</accession>
<name>A0A556AJF6_9BURK</name>
<reference evidence="2 3" key="1">
    <citation type="submission" date="2019-07" db="EMBL/GenBank/DDBJ databases">
        <title>Qingshengfaniella alkalisoli gen. nov., sp. nov., isolated from saline soil.</title>
        <authorList>
            <person name="Xu L."/>
            <person name="Huang X.-X."/>
            <person name="Sun J.-Q."/>
        </authorList>
    </citation>
    <scope>NUCLEOTIDE SEQUENCE [LARGE SCALE GENOMIC DNA]</scope>
    <source>
        <strain evidence="2 3">DSM 27279</strain>
    </source>
</reference>
<keyword evidence="3" id="KW-1185">Reference proteome</keyword>
<dbReference type="Pfam" id="PF13577">
    <property type="entry name" value="SnoaL_4"/>
    <property type="match status" value="1"/>
</dbReference>
<protein>
    <submittedName>
        <fullName evidence="2">DUF4440 domain-containing protein</fullName>
    </submittedName>
</protein>
<proteinExistence type="predicted"/>
<dbReference type="AlphaFoldDB" id="A0A556AJF6"/>
<dbReference type="Proteomes" id="UP000318405">
    <property type="component" value="Unassembled WGS sequence"/>
</dbReference>
<dbReference type="OrthoDB" id="8964892at2"/>
<comment type="caution">
    <text evidence="2">The sequence shown here is derived from an EMBL/GenBank/DDBJ whole genome shotgun (WGS) entry which is preliminary data.</text>
</comment>
<dbReference type="InterPro" id="IPR032710">
    <property type="entry name" value="NTF2-like_dom_sf"/>
</dbReference>
<dbReference type="EMBL" id="VLTJ01000029">
    <property type="protein sequence ID" value="TSH93000.1"/>
    <property type="molecule type" value="Genomic_DNA"/>
</dbReference>
<dbReference type="RefSeq" id="WP_143949366.1">
    <property type="nucleotide sequence ID" value="NZ_BAABMB010000001.1"/>
</dbReference>
<evidence type="ECO:0000259" key="1">
    <source>
        <dbReference type="Pfam" id="PF13577"/>
    </source>
</evidence>
<dbReference type="SUPFAM" id="SSF54427">
    <property type="entry name" value="NTF2-like"/>
    <property type="match status" value="1"/>
</dbReference>
<evidence type="ECO:0000313" key="3">
    <source>
        <dbReference type="Proteomes" id="UP000318405"/>
    </source>
</evidence>
<gene>
    <name evidence="2" type="ORF">FOZ76_16575</name>
</gene>
<feature type="domain" description="SnoaL-like" evidence="1">
    <location>
        <begin position="5"/>
        <end position="122"/>
    </location>
</feature>
<dbReference type="Gene3D" id="3.10.450.50">
    <property type="match status" value="1"/>
</dbReference>
<evidence type="ECO:0000313" key="2">
    <source>
        <dbReference type="EMBL" id="TSH93000.1"/>
    </source>
</evidence>
<sequence>MQNPVQALVLDFFHALDRRDHAGAAALFAPAGTWLRQGRLLTGPDEALAALDARPANRSTCHLVSNMRIRQTSETQWLATYYLTAFEALAGDDGAAGEPRLAAILECTDVLDCQDGSWRIADKRSRRALSATPPTR</sequence>
<organism evidence="2 3">
    <name type="scientific">Verticiella sediminum</name>
    <dbReference type="NCBI Taxonomy" id="1247510"/>
    <lineage>
        <taxon>Bacteria</taxon>
        <taxon>Pseudomonadati</taxon>
        <taxon>Pseudomonadota</taxon>
        <taxon>Betaproteobacteria</taxon>
        <taxon>Burkholderiales</taxon>
        <taxon>Alcaligenaceae</taxon>
        <taxon>Verticiella</taxon>
    </lineage>
</organism>